<feature type="signal peptide" evidence="2">
    <location>
        <begin position="1"/>
        <end position="26"/>
    </location>
</feature>
<dbReference type="PROSITE" id="PS51257">
    <property type="entry name" value="PROKAR_LIPOPROTEIN"/>
    <property type="match status" value="1"/>
</dbReference>
<accession>A0AB39PCP9</accession>
<evidence type="ECO:0000256" key="1">
    <source>
        <dbReference type="SAM" id="MobiDB-lite"/>
    </source>
</evidence>
<dbReference type="AlphaFoldDB" id="A0AB39PCP9"/>
<evidence type="ECO:0000256" key="2">
    <source>
        <dbReference type="SAM" id="SignalP"/>
    </source>
</evidence>
<dbReference type="EMBL" id="CP163435">
    <property type="protein sequence ID" value="XDQ27926.1"/>
    <property type="molecule type" value="Genomic_DNA"/>
</dbReference>
<protein>
    <recommendedName>
        <fullName evidence="4">Excalibur calcium-binding domain-containing protein</fullName>
    </recommendedName>
</protein>
<evidence type="ECO:0000313" key="3">
    <source>
        <dbReference type="EMBL" id="XDQ27926.1"/>
    </source>
</evidence>
<feature type="region of interest" description="Disordered" evidence="1">
    <location>
        <begin position="26"/>
        <end position="126"/>
    </location>
</feature>
<evidence type="ECO:0008006" key="4">
    <source>
        <dbReference type="Google" id="ProtNLM"/>
    </source>
</evidence>
<sequence length="242" mass="24304">MRDLRVWGAGAALVGCALLAACGGSAGTGGGNDSAGRYTAGPDGGGRYTAGPSDGVEPSGGQTRTATGTEDPYPGASGKRHKQGVGWVSLYPVDSESPSGSETPSPPGISSPDDSPTAEDSSSATLQAAPAYPSVLYLWFDALAHKDCPNVLTGEGGSEGTLVSGLHAVCPAVLPDGHADWGTGEAAYDELATAGGVPDGDCADQSAYRLLKTLVELHRTYPNADFYVDDADSGGLSCPDQP</sequence>
<organism evidence="3">
    <name type="scientific">Streptomyces sp. R21</name>
    <dbReference type="NCBI Taxonomy" id="3238627"/>
    <lineage>
        <taxon>Bacteria</taxon>
        <taxon>Bacillati</taxon>
        <taxon>Actinomycetota</taxon>
        <taxon>Actinomycetes</taxon>
        <taxon>Kitasatosporales</taxon>
        <taxon>Streptomycetaceae</taxon>
        <taxon>Streptomyces</taxon>
    </lineage>
</organism>
<proteinExistence type="predicted"/>
<reference evidence="3" key="1">
    <citation type="submission" date="2024-07" db="EMBL/GenBank/DDBJ databases">
        <authorList>
            <person name="Yu S.T."/>
        </authorList>
    </citation>
    <scope>NUCLEOTIDE SEQUENCE</scope>
    <source>
        <strain evidence="3">R21</strain>
    </source>
</reference>
<gene>
    <name evidence="3" type="ORF">AB5J56_25920</name>
</gene>
<feature type="chain" id="PRO_5044256947" description="Excalibur calcium-binding domain-containing protein" evidence="2">
    <location>
        <begin position="27"/>
        <end position="242"/>
    </location>
</feature>
<dbReference type="RefSeq" id="WP_369235478.1">
    <property type="nucleotide sequence ID" value="NZ_CP163435.1"/>
</dbReference>
<name>A0AB39PCP9_9ACTN</name>
<keyword evidence="2" id="KW-0732">Signal</keyword>